<dbReference type="EMBL" id="GFPF01005124">
    <property type="protein sequence ID" value="MAA16270.1"/>
    <property type="molecule type" value="Transcribed_RNA"/>
</dbReference>
<sequence length="469" mass="53885">MSDSGTIVCNEYPIRQWRTLLEHLRAPSTSSQALLSADTRAVEDWRPVNQRARFLARLVQRLCCQYRWQTAAEALEVLLDGRYPADQFSYKVGMLLHENLASPEQMNFFIRHTRCLLVADKKEMALEYIVYCLKRMQHTHLRTFFQEHLKVDRKMLRPNEKLDAFIRGYLGLLDYLQWLSHTARSRQNELADADTQAGESFEELSSVASALDKWRPLFTSDSESTAVACQETMDVFLTKTLELLLRHDRADEADDIVESYLDSHSDDCLHAVSYAQALSQQRSTAETGESAASRRMELLHRLCEADPTNPQVLEYVQLIEQNEEGEDSVVECLRLLADFVDCPDNKDNVDAWRKLCHITVRTGHSDDAAVRDCGSRLWQERGDYWLPYHFCLHLDGSPEAWLMKTVFLLALGQTVGKAGAYISEVESRLLEYDAELLEKFRAAQDQMMHAPGLDHLLEEVLQSARFITN</sequence>
<name>A0A224YR04_9ACAR</name>
<dbReference type="Pfam" id="PF14929">
    <property type="entry name" value="TAF1_subA"/>
    <property type="match status" value="1"/>
</dbReference>
<dbReference type="GO" id="GO:0000120">
    <property type="term" value="C:RNA polymerase I transcription regulator complex"/>
    <property type="evidence" value="ECO:0007669"/>
    <property type="project" value="InterPro"/>
</dbReference>
<reference evidence="1" key="1">
    <citation type="journal article" date="2017" name="Parasit. Vectors">
        <title>Sialotranscriptomics of Rhipicephalus zambeziensis reveals intricate expression profiles of secretory proteins and suggests tight temporal transcriptional regulation during blood-feeding.</title>
        <authorList>
            <person name="de Castro M.H."/>
            <person name="de Klerk D."/>
            <person name="Pienaar R."/>
            <person name="Rees D.J.G."/>
            <person name="Mans B.J."/>
        </authorList>
    </citation>
    <scope>NUCLEOTIDE SEQUENCE</scope>
    <source>
        <tissue evidence="1">Salivary glands</tissue>
    </source>
</reference>
<dbReference type="PANTHER" id="PTHR32122:SF1">
    <property type="entry name" value="TATA BOX-BINDING PROTEIN-ASSOCIATED FACTOR RNA POLYMERASE I SUBUNIT A"/>
    <property type="match status" value="1"/>
</dbReference>
<dbReference type="InterPro" id="IPR039495">
    <property type="entry name" value="TAF1A"/>
</dbReference>
<dbReference type="AlphaFoldDB" id="A0A224YR04"/>
<dbReference type="PANTHER" id="PTHR32122">
    <property type="entry name" value="TATA BOX-BINDING PROTEIN ASSOCIATED FACTOR RNA POLYMERASE I SUBUNIT A"/>
    <property type="match status" value="1"/>
</dbReference>
<dbReference type="InterPro" id="IPR052669">
    <property type="entry name" value="SL1/TIF-IB_Component"/>
</dbReference>
<protein>
    <submittedName>
        <fullName evidence="1">Tata box-binding protein-associated factor rna polymerase i subunit a</fullName>
    </submittedName>
</protein>
<organism evidence="1">
    <name type="scientific">Rhipicephalus zambeziensis</name>
    <dbReference type="NCBI Taxonomy" id="60191"/>
    <lineage>
        <taxon>Eukaryota</taxon>
        <taxon>Metazoa</taxon>
        <taxon>Ecdysozoa</taxon>
        <taxon>Arthropoda</taxon>
        <taxon>Chelicerata</taxon>
        <taxon>Arachnida</taxon>
        <taxon>Acari</taxon>
        <taxon>Parasitiformes</taxon>
        <taxon>Ixodida</taxon>
        <taxon>Ixodoidea</taxon>
        <taxon>Ixodidae</taxon>
        <taxon>Rhipicephalinae</taxon>
        <taxon>Rhipicephalus</taxon>
        <taxon>Rhipicephalus</taxon>
    </lineage>
</organism>
<accession>A0A224YR04</accession>
<proteinExistence type="predicted"/>
<evidence type="ECO:0000313" key="1">
    <source>
        <dbReference type="EMBL" id="MAA16270.1"/>
    </source>
</evidence>
<dbReference type="GO" id="GO:0006360">
    <property type="term" value="P:transcription by RNA polymerase I"/>
    <property type="evidence" value="ECO:0007669"/>
    <property type="project" value="InterPro"/>
</dbReference>